<name>A0A4U5NT00_STECR</name>
<comment type="catalytic activity">
    <reaction evidence="7">
        <text>L-threonyl-[protein] + ATP = O-phospho-L-threonyl-[protein] + ADP + H(+)</text>
        <dbReference type="Rhea" id="RHEA:46608"/>
        <dbReference type="Rhea" id="RHEA-COMP:11060"/>
        <dbReference type="Rhea" id="RHEA-COMP:11605"/>
        <dbReference type="ChEBI" id="CHEBI:15378"/>
        <dbReference type="ChEBI" id="CHEBI:30013"/>
        <dbReference type="ChEBI" id="CHEBI:30616"/>
        <dbReference type="ChEBI" id="CHEBI:61977"/>
        <dbReference type="ChEBI" id="CHEBI:456216"/>
        <dbReference type="EC" id="2.7.11.1"/>
    </reaction>
</comment>
<keyword evidence="12" id="KW-1185">Reference proteome</keyword>
<proteinExistence type="predicted"/>
<dbReference type="OrthoDB" id="504170at2759"/>
<dbReference type="Pfam" id="PF02149">
    <property type="entry name" value="KA1"/>
    <property type="match status" value="1"/>
</dbReference>
<accession>A0A4U5NT00</accession>
<comment type="catalytic activity">
    <reaction evidence="8">
        <text>L-seryl-[protein] + ATP = O-phospho-L-seryl-[protein] + ADP + H(+)</text>
        <dbReference type="Rhea" id="RHEA:17989"/>
        <dbReference type="Rhea" id="RHEA-COMP:9863"/>
        <dbReference type="Rhea" id="RHEA-COMP:11604"/>
        <dbReference type="ChEBI" id="CHEBI:15378"/>
        <dbReference type="ChEBI" id="CHEBI:29999"/>
        <dbReference type="ChEBI" id="CHEBI:30616"/>
        <dbReference type="ChEBI" id="CHEBI:83421"/>
        <dbReference type="ChEBI" id="CHEBI:456216"/>
        <dbReference type="EC" id="2.7.11.1"/>
    </reaction>
</comment>
<evidence type="ECO:0000313" key="11">
    <source>
        <dbReference type="EMBL" id="TKR86628.1"/>
    </source>
</evidence>
<evidence type="ECO:0000256" key="8">
    <source>
        <dbReference type="ARBA" id="ARBA00048679"/>
    </source>
</evidence>
<evidence type="ECO:0000256" key="1">
    <source>
        <dbReference type="ARBA" id="ARBA00012513"/>
    </source>
</evidence>
<evidence type="ECO:0000313" key="12">
    <source>
        <dbReference type="Proteomes" id="UP000298663"/>
    </source>
</evidence>
<dbReference type="Gene3D" id="3.30.310.80">
    <property type="entry name" value="Kinase associated domain 1, KA1"/>
    <property type="match status" value="1"/>
</dbReference>
<feature type="region of interest" description="Disordered" evidence="9">
    <location>
        <begin position="1"/>
        <end position="164"/>
    </location>
</feature>
<feature type="compositionally biased region" description="Low complexity" evidence="9">
    <location>
        <begin position="105"/>
        <end position="123"/>
    </location>
</feature>
<keyword evidence="4" id="KW-0547">Nucleotide-binding</keyword>
<dbReference type="AlphaFoldDB" id="A0A4U5NT00"/>
<dbReference type="Proteomes" id="UP000298663">
    <property type="component" value="Unassembled WGS sequence"/>
</dbReference>
<dbReference type="InterPro" id="IPR001772">
    <property type="entry name" value="KA1_dom"/>
</dbReference>
<keyword evidence="3" id="KW-0808">Transferase</keyword>
<dbReference type="GO" id="GO:0005524">
    <property type="term" value="F:ATP binding"/>
    <property type="evidence" value="ECO:0007669"/>
    <property type="project" value="UniProtKB-KW"/>
</dbReference>
<sequence length="482" mass="50432">MTKSVTASAVSSAGSNATRSTTCSGSTLPHVSMTPNPLPSATNSTTAFPRNTRNRKTFHGKTENSQGNGDDDDEGGDNAATITHNATGTRESFLSKLSKLTRRGSAATAASSSPSPSPKKYSAVETVMPSDYHHSENNAAPPGATSGTSSSSWRRKSAGTVSAGPPALQILSHVPIVSSFLSSAPTNQGEAFHRKASTGSVKIPRRTLHHSSSLSAALGNQVQQRRQSAVVVPTSATPLACAHMQPLNRRRPWPAANLSPSAVAQSGSANVGNSGALLATAARASTYHHQPNHGLSSTYGFHNSPRRTTNAGTGVDGVLLGTNSGTSTPRTSTSGRSGTIGPVAGSAAMAQLQQPAGFVSAPQTPTNGAHGPAQAATAQDDSKPRSLRFTWSMKTTSSLAPDEMMREIRKVLEANGCDYEQRERYLLLCVHGDPNEDSLVQWEMEVCKLPRLSLNGVRFKRISGTSIGFKNIASKIAQELNL</sequence>
<dbReference type="GO" id="GO:0004674">
    <property type="term" value="F:protein serine/threonine kinase activity"/>
    <property type="evidence" value="ECO:0007669"/>
    <property type="project" value="UniProtKB-KW"/>
</dbReference>
<organism evidence="11 12">
    <name type="scientific">Steinernema carpocapsae</name>
    <name type="common">Entomopathogenic nematode</name>
    <dbReference type="NCBI Taxonomy" id="34508"/>
    <lineage>
        <taxon>Eukaryota</taxon>
        <taxon>Metazoa</taxon>
        <taxon>Ecdysozoa</taxon>
        <taxon>Nematoda</taxon>
        <taxon>Chromadorea</taxon>
        <taxon>Rhabditida</taxon>
        <taxon>Tylenchina</taxon>
        <taxon>Panagrolaimomorpha</taxon>
        <taxon>Strongyloidoidea</taxon>
        <taxon>Steinernematidae</taxon>
        <taxon>Steinernema</taxon>
    </lineage>
</organism>
<keyword evidence="6" id="KW-0067">ATP-binding</keyword>
<evidence type="ECO:0000256" key="5">
    <source>
        <dbReference type="ARBA" id="ARBA00022777"/>
    </source>
</evidence>
<feature type="compositionally biased region" description="Low complexity" evidence="9">
    <location>
        <begin position="1"/>
        <end position="18"/>
    </location>
</feature>
<feature type="compositionally biased region" description="Low complexity" evidence="9">
    <location>
        <begin position="139"/>
        <end position="152"/>
    </location>
</feature>
<dbReference type="EMBL" id="AZBU02000003">
    <property type="protein sequence ID" value="TKR86628.1"/>
    <property type="molecule type" value="Genomic_DNA"/>
</dbReference>
<evidence type="ECO:0000256" key="4">
    <source>
        <dbReference type="ARBA" id="ARBA00022741"/>
    </source>
</evidence>
<dbReference type="SUPFAM" id="SSF103243">
    <property type="entry name" value="KA1-like"/>
    <property type="match status" value="1"/>
</dbReference>
<comment type="caution">
    <text evidence="11">The sequence shown here is derived from an EMBL/GenBank/DDBJ whole genome shotgun (WGS) entry which is preliminary data.</text>
</comment>
<keyword evidence="5" id="KW-0418">Kinase</keyword>
<reference evidence="11 12" key="1">
    <citation type="journal article" date="2015" name="Genome Biol.">
        <title>Comparative genomics of Steinernema reveals deeply conserved gene regulatory networks.</title>
        <authorList>
            <person name="Dillman A.R."/>
            <person name="Macchietto M."/>
            <person name="Porter C.F."/>
            <person name="Rogers A."/>
            <person name="Williams B."/>
            <person name="Antoshechkin I."/>
            <person name="Lee M.M."/>
            <person name="Goodwin Z."/>
            <person name="Lu X."/>
            <person name="Lewis E.E."/>
            <person name="Goodrich-Blair H."/>
            <person name="Stock S.P."/>
            <person name="Adams B.J."/>
            <person name="Sternberg P.W."/>
            <person name="Mortazavi A."/>
        </authorList>
    </citation>
    <scope>NUCLEOTIDE SEQUENCE [LARGE SCALE GENOMIC DNA]</scope>
    <source>
        <strain evidence="11 12">ALL</strain>
    </source>
</reference>
<feature type="compositionally biased region" description="Polar residues" evidence="9">
    <location>
        <begin position="19"/>
        <end position="51"/>
    </location>
</feature>
<feature type="compositionally biased region" description="Polar residues" evidence="9">
    <location>
        <begin position="80"/>
        <end position="92"/>
    </location>
</feature>
<evidence type="ECO:0000256" key="3">
    <source>
        <dbReference type="ARBA" id="ARBA00022679"/>
    </source>
</evidence>
<evidence type="ECO:0000256" key="2">
    <source>
        <dbReference type="ARBA" id="ARBA00022527"/>
    </source>
</evidence>
<gene>
    <name evidence="11" type="ORF">L596_011182</name>
</gene>
<dbReference type="FunFam" id="3.30.310.80:FF:000001">
    <property type="entry name" value="Non-specific serine/threonine protein kinase"/>
    <property type="match status" value="1"/>
</dbReference>
<dbReference type="InterPro" id="IPR028375">
    <property type="entry name" value="KA1/Ssp2_C"/>
</dbReference>
<dbReference type="CDD" id="cd12196">
    <property type="entry name" value="MARK1-3_C"/>
    <property type="match status" value="1"/>
</dbReference>
<keyword evidence="2" id="KW-0723">Serine/threonine-protein kinase</keyword>
<feature type="region of interest" description="Disordered" evidence="9">
    <location>
        <begin position="360"/>
        <end position="384"/>
    </location>
</feature>
<evidence type="ECO:0000259" key="10">
    <source>
        <dbReference type="PROSITE" id="PS50032"/>
    </source>
</evidence>
<evidence type="ECO:0000256" key="9">
    <source>
        <dbReference type="SAM" id="MobiDB-lite"/>
    </source>
</evidence>
<dbReference type="EC" id="2.7.11.1" evidence="1"/>
<evidence type="ECO:0000256" key="7">
    <source>
        <dbReference type="ARBA" id="ARBA00047899"/>
    </source>
</evidence>
<dbReference type="PROSITE" id="PS50032">
    <property type="entry name" value="KA1"/>
    <property type="match status" value="1"/>
</dbReference>
<evidence type="ECO:0000256" key="6">
    <source>
        <dbReference type="ARBA" id="ARBA00022840"/>
    </source>
</evidence>
<feature type="domain" description="KA1" evidence="10">
    <location>
        <begin position="433"/>
        <end position="482"/>
    </location>
</feature>
<protein>
    <recommendedName>
        <fullName evidence="1">non-specific serine/threonine protein kinase</fullName>
        <ecNumber evidence="1">2.7.11.1</ecNumber>
    </recommendedName>
</protein>
<reference evidence="11 12" key="2">
    <citation type="journal article" date="2019" name="G3 (Bethesda)">
        <title>Hybrid Assembly of the Genome of the Entomopathogenic Nematode Steinernema carpocapsae Identifies the X-Chromosome.</title>
        <authorList>
            <person name="Serra L."/>
            <person name="Macchietto M."/>
            <person name="Macias-Munoz A."/>
            <person name="McGill C.J."/>
            <person name="Rodriguez I.M."/>
            <person name="Rodriguez B."/>
            <person name="Murad R."/>
            <person name="Mortazavi A."/>
        </authorList>
    </citation>
    <scope>NUCLEOTIDE SEQUENCE [LARGE SCALE GENOMIC DNA]</scope>
    <source>
        <strain evidence="11 12">ALL</strain>
    </source>
</reference>